<dbReference type="InterPro" id="IPR045229">
    <property type="entry name" value="TPP_enz"/>
</dbReference>
<accession>A0A371B6V4</accession>
<dbReference type="InterPro" id="IPR029061">
    <property type="entry name" value="THDP-binding"/>
</dbReference>
<dbReference type="GO" id="GO:0009099">
    <property type="term" value="P:L-valine biosynthetic process"/>
    <property type="evidence" value="ECO:0007669"/>
    <property type="project" value="TreeGrafter"/>
</dbReference>
<dbReference type="Proteomes" id="UP000263993">
    <property type="component" value="Unassembled WGS sequence"/>
</dbReference>
<organism evidence="7 8">
    <name type="scientific">Undibacter mobilis</name>
    <dbReference type="NCBI Taxonomy" id="2292256"/>
    <lineage>
        <taxon>Bacteria</taxon>
        <taxon>Pseudomonadati</taxon>
        <taxon>Pseudomonadota</taxon>
        <taxon>Alphaproteobacteria</taxon>
        <taxon>Hyphomicrobiales</taxon>
        <taxon>Nitrobacteraceae</taxon>
        <taxon>Undibacter</taxon>
    </lineage>
</organism>
<comment type="caution">
    <text evidence="7">The sequence shown here is derived from an EMBL/GenBank/DDBJ whole genome shotgun (WGS) entry which is preliminary data.</text>
</comment>
<evidence type="ECO:0000256" key="3">
    <source>
        <dbReference type="RuleBase" id="RU362132"/>
    </source>
</evidence>
<dbReference type="InterPro" id="IPR012001">
    <property type="entry name" value="Thiamin_PyroP_enz_TPP-bd_dom"/>
</dbReference>
<dbReference type="GO" id="GO:0003984">
    <property type="term" value="F:acetolactate synthase activity"/>
    <property type="evidence" value="ECO:0007669"/>
    <property type="project" value="TreeGrafter"/>
</dbReference>
<dbReference type="Gene3D" id="3.40.50.1220">
    <property type="entry name" value="TPP-binding domain"/>
    <property type="match status" value="1"/>
</dbReference>
<dbReference type="GO" id="GO:0030976">
    <property type="term" value="F:thiamine pyrophosphate binding"/>
    <property type="evidence" value="ECO:0007669"/>
    <property type="project" value="InterPro"/>
</dbReference>
<feature type="domain" description="Thiamine pyrophosphate enzyme N-terminal TPP-binding" evidence="6">
    <location>
        <begin position="24"/>
        <end position="128"/>
    </location>
</feature>
<dbReference type="InterPro" id="IPR029035">
    <property type="entry name" value="DHS-like_NAD/FAD-binding_dom"/>
</dbReference>
<dbReference type="Pfam" id="PF00205">
    <property type="entry name" value="TPP_enzyme_M"/>
    <property type="match status" value="1"/>
</dbReference>
<reference evidence="8" key="1">
    <citation type="submission" date="2018-08" db="EMBL/GenBank/DDBJ databases">
        <authorList>
            <person name="Kim S.-J."/>
            <person name="Jung G.-Y."/>
        </authorList>
    </citation>
    <scope>NUCLEOTIDE SEQUENCE [LARGE SCALE GENOMIC DNA]</scope>
    <source>
        <strain evidence="8">GY_H</strain>
    </source>
</reference>
<dbReference type="GO" id="GO:0005948">
    <property type="term" value="C:acetolactate synthase complex"/>
    <property type="evidence" value="ECO:0007669"/>
    <property type="project" value="TreeGrafter"/>
</dbReference>
<dbReference type="OrthoDB" id="7534569at2"/>
<feature type="domain" description="Thiamine pyrophosphate enzyme TPP-binding" evidence="5">
    <location>
        <begin position="426"/>
        <end position="578"/>
    </location>
</feature>
<dbReference type="GO" id="GO:0000287">
    <property type="term" value="F:magnesium ion binding"/>
    <property type="evidence" value="ECO:0007669"/>
    <property type="project" value="InterPro"/>
</dbReference>
<dbReference type="InterPro" id="IPR012000">
    <property type="entry name" value="Thiamin_PyroP_enz_cen_dom"/>
</dbReference>
<dbReference type="PANTHER" id="PTHR18968">
    <property type="entry name" value="THIAMINE PYROPHOSPHATE ENZYMES"/>
    <property type="match status" value="1"/>
</dbReference>
<dbReference type="InterPro" id="IPR011766">
    <property type="entry name" value="TPP_enzyme_TPP-bd"/>
</dbReference>
<dbReference type="AlphaFoldDB" id="A0A371B6V4"/>
<dbReference type="EMBL" id="QRGO01000001">
    <property type="protein sequence ID" value="RDV03237.1"/>
    <property type="molecule type" value="Genomic_DNA"/>
</dbReference>
<dbReference type="CDD" id="cd02002">
    <property type="entry name" value="TPP_BFDC"/>
    <property type="match status" value="1"/>
</dbReference>
<keyword evidence="8" id="KW-1185">Reference proteome</keyword>
<dbReference type="Pfam" id="PF02775">
    <property type="entry name" value="TPP_enzyme_C"/>
    <property type="match status" value="1"/>
</dbReference>
<dbReference type="GO" id="GO:0009097">
    <property type="term" value="P:isoleucine biosynthetic process"/>
    <property type="evidence" value="ECO:0007669"/>
    <property type="project" value="TreeGrafter"/>
</dbReference>
<evidence type="ECO:0000259" key="4">
    <source>
        <dbReference type="Pfam" id="PF00205"/>
    </source>
</evidence>
<evidence type="ECO:0000256" key="1">
    <source>
        <dbReference type="ARBA" id="ARBA00007812"/>
    </source>
</evidence>
<evidence type="ECO:0000256" key="2">
    <source>
        <dbReference type="ARBA" id="ARBA00023052"/>
    </source>
</evidence>
<evidence type="ECO:0000313" key="8">
    <source>
        <dbReference type="Proteomes" id="UP000263993"/>
    </source>
</evidence>
<dbReference type="Pfam" id="PF02776">
    <property type="entry name" value="TPP_enzyme_N"/>
    <property type="match status" value="1"/>
</dbReference>
<protein>
    <submittedName>
        <fullName evidence="7">Thiamine pyrophosphate-binding protein</fullName>
    </submittedName>
</protein>
<dbReference type="SUPFAM" id="SSF52518">
    <property type="entry name" value="Thiamin diphosphate-binding fold (THDP-binding)"/>
    <property type="match status" value="2"/>
</dbReference>
<evidence type="ECO:0000259" key="6">
    <source>
        <dbReference type="Pfam" id="PF02776"/>
    </source>
</evidence>
<dbReference type="PANTHER" id="PTHR18968:SF13">
    <property type="entry name" value="ACETOLACTATE SYNTHASE CATALYTIC SUBUNIT, MITOCHONDRIAL"/>
    <property type="match status" value="1"/>
</dbReference>
<dbReference type="GO" id="GO:0050660">
    <property type="term" value="F:flavin adenine dinucleotide binding"/>
    <property type="evidence" value="ECO:0007669"/>
    <property type="project" value="TreeGrafter"/>
</dbReference>
<keyword evidence="2 3" id="KW-0786">Thiamine pyrophosphate</keyword>
<gene>
    <name evidence="7" type="ORF">DXH78_00715</name>
</gene>
<sequence>MVEIRSVELPENVGTNREMIWNSDLAAEMLRILDIPYIAINPGASYRGFEDSLVNYLGNRGPQMLVCLHEDHVVSIAHGYAKVTGKPMACALHSNVGLMHGLMGIFNAWCDRVPMLVIGATGPVEVERRRPWIDWIHTFKDQGAMLRHFTKWDDEPRSPMGIVQAFLKGAHMTRDLPQAPVYICLDAGLQEQAIGRDIALPDPRRYEPANPPSGSPEDIADIARRIAKAKCPVFLFGRGSRLQSDWDRRVELAEAYSALVITSQHERAVFPTAHPLHVGAPIDPISSEAKQALAAADLVVSFDWVDLSGLIQHVETSGGAFTGSLVHVSLDLALHNGASMDYFGIPAVDRTIKADPDAFLTQLLPALRGLPSAAVPRQQSNPTAGASTTISTGAELTSVDIEKALADERGQQKFTVAHIPLTWDGTIYDYRDPLDFLGHDGGAGLAAGPGITIGAALALKGSGRPVISVMGDGDFLQGATALWTAAHYGIPALFIVANNQSNFNDEIHQNVMASFRDRPLENRWIGQRLSDPEIDLATIAKGQGVDGEGPVKTAETLHAAIKRGLAAVREGRPYLIDVHIARPKLAKASPTGRVGR</sequence>
<name>A0A371B6V4_9BRAD</name>
<dbReference type="SUPFAM" id="SSF52467">
    <property type="entry name" value="DHS-like NAD/FAD-binding domain"/>
    <property type="match status" value="1"/>
</dbReference>
<dbReference type="Gene3D" id="3.40.50.970">
    <property type="match status" value="2"/>
</dbReference>
<comment type="similarity">
    <text evidence="1 3">Belongs to the TPP enzyme family.</text>
</comment>
<proteinExistence type="inferred from homology"/>
<feature type="domain" description="Thiamine pyrophosphate enzyme central" evidence="4">
    <location>
        <begin position="219"/>
        <end position="301"/>
    </location>
</feature>
<dbReference type="RefSeq" id="WP_115515264.1">
    <property type="nucleotide sequence ID" value="NZ_QRGO01000001.1"/>
</dbReference>
<dbReference type="CDD" id="cd07035">
    <property type="entry name" value="TPP_PYR_POX_like"/>
    <property type="match status" value="1"/>
</dbReference>
<evidence type="ECO:0000313" key="7">
    <source>
        <dbReference type="EMBL" id="RDV03237.1"/>
    </source>
</evidence>
<evidence type="ECO:0000259" key="5">
    <source>
        <dbReference type="Pfam" id="PF02775"/>
    </source>
</evidence>